<sequence>MSTIVAQVSTLYKIIKSIKDNAKIVFFLVAFYKISSFLLEFKPLTNEIDNLSRRFEAVNERSNAVDKKVDILSIQFENRMKNLEDKMRMHIIADVYILIVLIIVLVLHKYTNSR</sequence>
<feature type="transmembrane region" description="Helical" evidence="1">
    <location>
        <begin position="21"/>
        <end position="39"/>
    </location>
</feature>
<feature type="transmembrane region" description="Helical" evidence="1">
    <location>
        <begin position="87"/>
        <end position="107"/>
    </location>
</feature>
<evidence type="ECO:0000313" key="3">
    <source>
        <dbReference type="Proteomes" id="UP000789831"/>
    </source>
</evidence>
<keyword evidence="1" id="KW-0812">Transmembrane</keyword>
<organism evidence="2 3">
    <name type="scientific">Ambispora gerdemannii</name>
    <dbReference type="NCBI Taxonomy" id="144530"/>
    <lineage>
        <taxon>Eukaryota</taxon>
        <taxon>Fungi</taxon>
        <taxon>Fungi incertae sedis</taxon>
        <taxon>Mucoromycota</taxon>
        <taxon>Glomeromycotina</taxon>
        <taxon>Glomeromycetes</taxon>
        <taxon>Archaeosporales</taxon>
        <taxon>Ambisporaceae</taxon>
        <taxon>Ambispora</taxon>
    </lineage>
</organism>
<dbReference type="Proteomes" id="UP000789831">
    <property type="component" value="Unassembled WGS sequence"/>
</dbReference>
<reference evidence="2" key="1">
    <citation type="submission" date="2021-06" db="EMBL/GenBank/DDBJ databases">
        <authorList>
            <person name="Kallberg Y."/>
            <person name="Tangrot J."/>
            <person name="Rosling A."/>
        </authorList>
    </citation>
    <scope>NUCLEOTIDE SEQUENCE</scope>
    <source>
        <strain evidence="2">MT106</strain>
    </source>
</reference>
<proteinExistence type="predicted"/>
<accession>A0A9N9B7F6</accession>
<protein>
    <submittedName>
        <fullName evidence="2">6610_t:CDS:1</fullName>
    </submittedName>
</protein>
<dbReference type="EMBL" id="CAJVPL010001115">
    <property type="protein sequence ID" value="CAG8553405.1"/>
    <property type="molecule type" value="Genomic_DNA"/>
</dbReference>
<name>A0A9N9B7F6_9GLOM</name>
<evidence type="ECO:0000256" key="1">
    <source>
        <dbReference type="SAM" id="Phobius"/>
    </source>
</evidence>
<comment type="caution">
    <text evidence="2">The sequence shown here is derived from an EMBL/GenBank/DDBJ whole genome shotgun (WGS) entry which is preliminary data.</text>
</comment>
<gene>
    <name evidence="2" type="ORF">AGERDE_LOCUS6784</name>
</gene>
<evidence type="ECO:0000313" key="2">
    <source>
        <dbReference type="EMBL" id="CAG8553405.1"/>
    </source>
</evidence>
<keyword evidence="1" id="KW-1133">Transmembrane helix</keyword>
<dbReference type="AlphaFoldDB" id="A0A9N9B7F6"/>
<keyword evidence="3" id="KW-1185">Reference proteome</keyword>
<keyword evidence="1" id="KW-0472">Membrane</keyword>